<dbReference type="EMBL" id="FQUV01000006">
    <property type="protein sequence ID" value="SHF43756.1"/>
    <property type="molecule type" value="Genomic_DNA"/>
</dbReference>
<dbReference type="RefSeq" id="WP_073144533.1">
    <property type="nucleotide sequence ID" value="NZ_FQUV01000006.1"/>
</dbReference>
<keyword evidence="2" id="KW-1185">Reference proteome</keyword>
<name>A0A1M5BMX7_9RHOB</name>
<gene>
    <name evidence="1" type="ORF">SAMN05444273_10651</name>
</gene>
<sequence>MGPDNSDLSLAETCLVRLNLELSQLEQGFKANLTFKTQTFVQQFADLRAQTESVLEQIAALQHQSQTAAASPSRDRQWHALKAAIRIYRKADTSTDEATRTKT</sequence>
<protein>
    <submittedName>
        <fullName evidence="1">Uncharacterized protein</fullName>
    </submittedName>
</protein>
<accession>A0A1M5BMX7</accession>
<evidence type="ECO:0000313" key="2">
    <source>
        <dbReference type="Proteomes" id="UP000184144"/>
    </source>
</evidence>
<dbReference type="AlphaFoldDB" id="A0A1M5BMX7"/>
<proteinExistence type="predicted"/>
<evidence type="ECO:0000313" key="1">
    <source>
        <dbReference type="EMBL" id="SHF43756.1"/>
    </source>
</evidence>
<organism evidence="1 2">
    <name type="scientific">Litoreibacter ascidiaceicola</name>
    <dbReference type="NCBI Taxonomy" id="1486859"/>
    <lineage>
        <taxon>Bacteria</taxon>
        <taxon>Pseudomonadati</taxon>
        <taxon>Pseudomonadota</taxon>
        <taxon>Alphaproteobacteria</taxon>
        <taxon>Rhodobacterales</taxon>
        <taxon>Roseobacteraceae</taxon>
        <taxon>Litoreibacter</taxon>
    </lineage>
</organism>
<reference evidence="2" key="1">
    <citation type="submission" date="2016-11" db="EMBL/GenBank/DDBJ databases">
        <authorList>
            <person name="Varghese N."/>
            <person name="Submissions S."/>
        </authorList>
    </citation>
    <scope>NUCLEOTIDE SEQUENCE [LARGE SCALE GENOMIC DNA]</scope>
    <source>
        <strain evidence="2">DSM 100566</strain>
    </source>
</reference>
<dbReference type="STRING" id="1486859.SAMN05444273_10651"/>
<dbReference type="Proteomes" id="UP000184144">
    <property type="component" value="Unassembled WGS sequence"/>
</dbReference>